<dbReference type="Proteomes" id="UP000886812">
    <property type="component" value="Unassembled WGS sequence"/>
</dbReference>
<dbReference type="Pfam" id="PF22679">
    <property type="entry name" value="T1R_D3-like"/>
    <property type="match status" value="1"/>
</dbReference>
<dbReference type="InterPro" id="IPR007409">
    <property type="entry name" value="Restrct_endonuc_type1_HsdR_N"/>
</dbReference>
<dbReference type="InterPro" id="IPR040980">
    <property type="entry name" value="SWI2_SNF2"/>
</dbReference>
<dbReference type="PANTHER" id="PTHR42927:SF1">
    <property type="entry name" value="HELICASE SUPERFAMILY 1 AND 2 DOMAIN-CONTAINING PROTEIN"/>
    <property type="match status" value="1"/>
</dbReference>
<dbReference type="Pfam" id="PF04313">
    <property type="entry name" value="HSDR_N"/>
    <property type="match status" value="1"/>
</dbReference>
<dbReference type="Gene3D" id="3.40.50.300">
    <property type="entry name" value="P-loop containing nucleotide triphosphate hydrolases"/>
    <property type="match status" value="2"/>
</dbReference>
<dbReference type="EMBL" id="DVOG01000102">
    <property type="protein sequence ID" value="HIV04287.1"/>
    <property type="molecule type" value="Genomic_DNA"/>
</dbReference>
<dbReference type="PANTHER" id="PTHR42927">
    <property type="entry name" value="HELICASE SUPERFAMILY 1 AND 2 DOMAIN-CONTAINING PROTEIN"/>
    <property type="match status" value="1"/>
</dbReference>
<organism evidence="2 3">
    <name type="scientific">Candidatus Spyradosoma merdigallinarum</name>
    <dbReference type="NCBI Taxonomy" id="2840950"/>
    <lineage>
        <taxon>Bacteria</taxon>
        <taxon>Pseudomonadati</taxon>
        <taxon>Verrucomicrobiota</taxon>
        <taxon>Opitutia</taxon>
        <taxon>Opitutia incertae sedis</taxon>
        <taxon>Candidatus Spyradosoma</taxon>
    </lineage>
</organism>
<name>A0A9D1T1N0_9BACT</name>
<dbReference type="SMART" id="SM00487">
    <property type="entry name" value="DEXDc"/>
    <property type="match status" value="1"/>
</dbReference>
<evidence type="ECO:0000313" key="2">
    <source>
        <dbReference type="EMBL" id="HIV04287.1"/>
    </source>
</evidence>
<comment type="caution">
    <text evidence="2">The sequence shown here is derived from an EMBL/GenBank/DDBJ whole genome shotgun (WGS) entry which is preliminary data.</text>
</comment>
<dbReference type="GO" id="GO:0009307">
    <property type="term" value="P:DNA restriction-modification system"/>
    <property type="evidence" value="ECO:0007669"/>
    <property type="project" value="UniProtKB-KW"/>
</dbReference>
<keyword evidence="2" id="KW-0378">Hydrolase</keyword>
<dbReference type="InterPro" id="IPR055180">
    <property type="entry name" value="HsdR_RecA-like_helicase_dom_2"/>
</dbReference>
<evidence type="ECO:0000313" key="3">
    <source>
        <dbReference type="Proteomes" id="UP000886812"/>
    </source>
</evidence>
<reference evidence="2" key="2">
    <citation type="journal article" date="2021" name="PeerJ">
        <title>Extensive microbial diversity within the chicken gut microbiome revealed by metagenomics and culture.</title>
        <authorList>
            <person name="Gilroy R."/>
            <person name="Ravi A."/>
            <person name="Getino M."/>
            <person name="Pursley I."/>
            <person name="Horton D.L."/>
            <person name="Alikhan N.F."/>
            <person name="Baker D."/>
            <person name="Gharbi K."/>
            <person name="Hall N."/>
            <person name="Watson M."/>
            <person name="Adriaenssens E.M."/>
            <person name="Foster-Nyarko E."/>
            <person name="Jarju S."/>
            <person name="Secka A."/>
            <person name="Antonio M."/>
            <person name="Oren A."/>
            <person name="Chaudhuri R.R."/>
            <person name="La Ragione R."/>
            <person name="Hildebrand F."/>
            <person name="Pallen M.J."/>
        </authorList>
    </citation>
    <scope>NUCLEOTIDE SEQUENCE</scope>
    <source>
        <strain evidence="2">10669</strain>
    </source>
</reference>
<gene>
    <name evidence="2" type="ORF">IAC75_03945</name>
</gene>
<dbReference type="AlphaFoldDB" id="A0A9D1T1N0"/>
<dbReference type="InterPro" id="IPR027417">
    <property type="entry name" value="P-loop_NTPase"/>
</dbReference>
<sequence length="1017" mass="115808">MDTTEKRFESDIEAFLLSEAGGYVKGCRETYDKSRAIDMSVMLAFIGKTQPKAWARFCRVYGNDAEAQLYKTFQRNVDEHGLIHVLRNGVKDRGIALRFCYFAPASDLNADLVEKYEANILTERRQFHYSTSNENSIDMVLSLNGVPVVALELKNQLKGQSTADSMRQYREDRDPRELIFNFNKRVLVCFGADLRDVVMTTRLDGARTRFLPFNQGSNGAGNVGDGGNPENPDGYPTAYLWERVLRRENLLALLQHYVSLQTTETLALENGRQVKKASTKLIFPRYHQLDVVEKLVADTRERGAGKNYLIQHSAGSGKSNSIAWLTYRLASLHDASRESVFRTVFVVTDRRVLNAQLRETILSFEHSAGQIETVTDKDNSSKLRDAINDGKRIVITTLHRFPLVYKEIDAHAGKNFAVIVDEAHSSQTGKSAQKLKTALADTESALKEWAELEGKEEAALKDEMDVLSEALLSQGQHANLSFYAFTATPKPKTLEIFGEKRGDGSFDAFHHYSMRQAIDEGFIEDVLRFYTTYETSYEIGKISEDNPEYEEPPATKAIRAYHDGHGFVIDQKAAIMTEKFREITLNRIGGRAKAMIVSPSRAHAVRYFFAIKKYCAERGYADVRPLVAFSGKVKYDGKEWTEPELNSAGTLRISEAQLPLYFGSEMFNLLIVAEKYQTGFDEPLLHTMFVDKKLSGVKAVQTLSRLNRQCPGKIDTYVFDFANSNEDIARAFKPFYEDTFLEKAIDVNDVYTFWAELEKMRLWSREDEDKVYAVYSAAEQSRTALGKISSALVPATSAYNRLSEENRFKARALIKNFCRFYAYVTQIVRTFDAELHKSYIFAEIFYRFLPKNAHEKVVLGDKIALVSNKLTETFSGAITLAPEKAEKTFPPEAPRRKPAKPTRTFDTLKNIIDKINLMYQGDFSEADRVIVEEIFDRLQTRQKQLSKLAKASTPEMFEKNLFPAEFNKVANECYNRRMDAFAKLFENEDFYSHVMAEMGAALYADLRNRREGAKRKE</sequence>
<dbReference type="SUPFAM" id="SSF52540">
    <property type="entry name" value="P-loop containing nucleoside triphosphate hydrolases"/>
    <property type="match status" value="1"/>
</dbReference>
<dbReference type="GO" id="GO:0009035">
    <property type="term" value="F:type I site-specific deoxyribonuclease activity"/>
    <property type="evidence" value="ECO:0007669"/>
    <property type="project" value="UniProtKB-EC"/>
</dbReference>
<proteinExistence type="predicted"/>
<keyword evidence="2" id="KW-0540">Nuclease</keyword>
<dbReference type="Gene3D" id="3.90.1570.50">
    <property type="match status" value="1"/>
</dbReference>
<dbReference type="InterPro" id="IPR014001">
    <property type="entry name" value="Helicase_ATP-bd"/>
</dbReference>
<dbReference type="GO" id="GO:0003677">
    <property type="term" value="F:DNA binding"/>
    <property type="evidence" value="ECO:0007669"/>
    <property type="project" value="UniProtKB-KW"/>
</dbReference>
<dbReference type="GO" id="GO:0005524">
    <property type="term" value="F:ATP binding"/>
    <property type="evidence" value="ECO:0007669"/>
    <property type="project" value="UniProtKB-KW"/>
</dbReference>
<accession>A0A9D1T1N0</accession>
<keyword evidence="2" id="KW-0255">Endonuclease</keyword>
<reference evidence="2" key="1">
    <citation type="submission" date="2020-10" db="EMBL/GenBank/DDBJ databases">
        <authorList>
            <person name="Gilroy R."/>
        </authorList>
    </citation>
    <scope>NUCLEOTIDE SEQUENCE</scope>
    <source>
        <strain evidence="2">10669</strain>
    </source>
</reference>
<protein>
    <submittedName>
        <fullName evidence="2">Type I restriction endonuclease subunit R</fullName>
    </submittedName>
</protein>
<dbReference type="Pfam" id="PF18766">
    <property type="entry name" value="SWI2_SNF2"/>
    <property type="match status" value="1"/>
</dbReference>
<evidence type="ECO:0000259" key="1">
    <source>
        <dbReference type="SMART" id="SM00487"/>
    </source>
</evidence>
<feature type="domain" description="Helicase ATP-binding" evidence="1">
    <location>
        <begin position="280"/>
        <end position="512"/>
    </location>
</feature>